<dbReference type="PANTHER" id="PTHR12066">
    <property type="entry name" value="TELOMERASE REVERSE TRANSCRIPTASE"/>
    <property type="match status" value="1"/>
</dbReference>
<organism evidence="3 4">
    <name type="scientific">Asterophora parasitica</name>
    <dbReference type="NCBI Taxonomy" id="117018"/>
    <lineage>
        <taxon>Eukaryota</taxon>
        <taxon>Fungi</taxon>
        <taxon>Dikarya</taxon>
        <taxon>Basidiomycota</taxon>
        <taxon>Agaricomycotina</taxon>
        <taxon>Agaricomycetes</taxon>
        <taxon>Agaricomycetidae</taxon>
        <taxon>Agaricales</taxon>
        <taxon>Tricholomatineae</taxon>
        <taxon>Lyophyllaceae</taxon>
        <taxon>Asterophora</taxon>
    </lineage>
</organism>
<dbReference type="GO" id="GO:0000781">
    <property type="term" value="C:chromosome, telomeric region"/>
    <property type="evidence" value="ECO:0007669"/>
    <property type="project" value="UniProtKB-SubCell"/>
</dbReference>
<proteinExistence type="inferred from homology"/>
<reference evidence="3" key="1">
    <citation type="submission" date="2020-07" db="EMBL/GenBank/DDBJ databases">
        <authorList>
            <person name="Nieuwenhuis M."/>
            <person name="Van De Peppel L.J.J."/>
        </authorList>
    </citation>
    <scope>NUCLEOTIDE SEQUENCE</scope>
    <source>
        <strain evidence="3">AP01</strain>
        <tissue evidence="3">Mycelium</tissue>
    </source>
</reference>
<dbReference type="Proteomes" id="UP000775547">
    <property type="component" value="Unassembled WGS sequence"/>
</dbReference>
<gene>
    <name evidence="3" type="ORF">DXG03_001666</name>
</gene>
<keyword evidence="1" id="KW-0158">Chromosome</keyword>
<comment type="function">
    <text evidence="1">Telomerase is a ribonucleoprotein enzyme essential for the replication of chromosome termini in most eukaryotes. It elongates telomeres. It is a reverse transcriptase that adds simple sequence repeats to chromosome ends by copying a template sequence within the RNA component of the enzyme.</text>
</comment>
<dbReference type="AlphaFoldDB" id="A0A9P7GBD2"/>
<dbReference type="GO" id="GO:0046872">
    <property type="term" value="F:metal ion binding"/>
    <property type="evidence" value="ECO:0007669"/>
    <property type="project" value="UniProtKB-KW"/>
</dbReference>
<accession>A0A9P7GBD2</accession>
<keyword evidence="1" id="KW-0548">Nucleotidyltransferase</keyword>
<keyword evidence="1" id="KW-0479">Metal-binding</keyword>
<feature type="compositionally biased region" description="Basic and acidic residues" evidence="2">
    <location>
        <begin position="174"/>
        <end position="194"/>
    </location>
</feature>
<keyword evidence="1" id="KW-0539">Nucleus</keyword>
<dbReference type="OrthoDB" id="289721at2759"/>
<dbReference type="GO" id="GO:0003720">
    <property type="term" value="F:telomerase activity"/>
    <property type="evidence" value="ECO:0007669"/>
    <property type="project" value="InterPro"/>
</dbReference>
<dbReference type="GO" id="GO:0042162">
    <property type="term" value="F:telomeric DNA binding"/>
    <property type="evidence" value="ECO:0007669"/>
    <property type="project" value="TreeGrafter"/>
</dbReference>
<keyword evidence="1" id="KW-0695">RNA-directed DNA polymerase</keyword>
<protein>
    <recommendedName>
        <fullName evidence="1">Telomerase reverse transcriptase</fullName>
        <ecNumber evidence="1">2.7.7.49</ecNumber>
    </recommendedName>
    <alternativeName>
        <fullName evidence="1">Telomerase catalytic subunit</fullName>
    </alternativeName>
</protein>
<comment type="catalytic activity">
    <reaction evidence="1">
        <text>DNA(n) + a 2'-deoxyribonucleoside 5'-triphosphate = DNA(n+1) + diphosphate</text>
        <dbReference type="Rhea" id="RHEA:22508"/>
        <dbReference type="Rhea" id="RHEA-COMP:17339"/>
        <dbReference type="Rhea" id="RHEA-COMP:17340"/>
        <dbReference type="ChEBI" id="CHEBI:33019"/>
        <dbReference type="ChEBI" id="CHEBI:61560"/>
        <dbReference type="ChEBI" id="CHEBI:173112"/>
        <dbReference type="EC" id="2.7.7.49"/>
    </reaction>
</comment>
<dbReference type="EC" id="2.7.7.49" evidence="1"/>
<keyword evidence="4" id="KW-1185">Reference proteome</keyword>
<name>A0A9P7GBD2_9AGAR</name>
<keyword evidence="1" id="KW-0808">Transferase</keyword>
<sequence length="208" mass="23020">MSGTTIKPSITIELLRSYFGVVKDLRTYLSEILEPLSHADNPILSQVSDIDPKDTDSPGYKSLLNTTYVAFNPEAQSAVRPPFKVFSARSYKDGDKGKQGLARVGITNIFVNTIVTALQAPEWDLLLRRETSIFVSLPNGCLCQMTGDPIIYAVPKKLSNSANTTQAMTQVVSEKRPFPFNDEKRPTKRLRSEPTTHTSTAQQCAPIK</sequence>
<comment type="caution">
    <text evidence="3">The sequence shown here is derived from an EMBL/GenBank/DDBJ whole genome shotgun (WGS) entry which is preliminary data.</text>
</comment>
<comment type="similarity">
    <text evidence="1">Belongs to the reverse transcriptase family. Telomerase subfamily.</text>
</comment>
<feature type="compositionally biased region" description="Polar residues" evidence="2">
    <location>
        <begin position="195"/>
        <end position="208"/>
    </location>
</feature>
<dbReference type="PANTHER" id="PTHR12066:SF0">
    <property type="entry name" value="TELOMERASE REVERSE TRANSCRIPTASE"/>
    <property type="match status" value="1"/>
</dbReference>
<evidence type="ECO:0000256" key="1">
    <source>
        <dbReference type="RuleBase" id="RU365061"/>
    </source>
</evidence>
<feature type="region of interest" description="Disordered" evidence="2">
    <location>
        <begin position="174"/>
        <end position="208"/>
    </location>
</feature>
<comment type="subcellular location">
    <subcellularLocation>
        <location evidence="1">Nucleus</location>
    </subcellularLocation>
    <subcellularLocation>
        <location evidence="1">Chromosome</location>
        <location evidence="1">Telomere</location>
    </subcellularLocation>
</comment>
<dbReference type="GO" id="GO:0000333">
    <property type="term" value="C:telomerase catalytic core complex"/>
    <property type="evidence" value="ECO:0007669"/>
    <property type="project" value="TreeGrafter"/>
</dbReference>
<reference evidence="3" key="2">
    <citation type="submission" date="2021-10" db="EMBL/GenBank/DDBJ databases">
        <title>Phylogenomics reveals ancestral predisposition of the termite-cultivated fungus Termitomyces towards a domesticated lifestyle.</title>
        <authorList>
            <person name="Auxier B."/>
            <person name="Grum-Grzhimaylo A."/>
            <person name="Cardenas M.E."/>
            <person name="Lodge J.D."/>
            <person name="Laessoe T."/>
            <person name="Pedersen O."/>
            <person name="Smith M.E."/>
            <person name="Kuyper T.W."/>
            <person name="Franco-Molano E.A."/>
            <person name="Baroni T.J."/>
            <person name="Aanen D.K."/>
        </authorList>
    </citation>
    <scope>NUCLEOTIDE SEQUENCE</scope>
    <source>
        <strain evidence="3">AP01</strain>
        <tissue evidence="3">Mycelium</tissue>
    </source>
</reference>
<evidence type="ECO:0000313" key="3">
    <source>
        <dbReference type="EMBL" id="KAG5646943.1"/>
    </source>
</evidence>
<keyword evidence="1" id="KW-0460">Magnesium</keyword>
<dbReference type="GO" id="GO:0007004">
    <property type="term" value="P:telomere maintenance via telomerase"/>
    <property type="evidence" value="ECO:0007669"/>
    <property type="project" value="TreeGrafter"/>
</dbReference>
<evidence type="ECO:0000313" key="4">
    <source>
        <dbReference type="Proteomes" id="UP000775547"/>
    </source>
</evidence>
<dbReference type="EMBL" id="JABCKV010000014">
    <property type="protein sequence ID" value="KAG5646943.1"/>
    <property type="molecule type" value="Genomic_DNA"/>
</dbReference>
<evidence type="ECO:0000256" key="2">
    <source>
        <dbReference type="SAM" id="MobiDB-lite"/>
    </source>
</evidence>
<keyword evidence="1" id="KW-0779">Telomere</keyword>
<dbReference type="GO" id="GO:0070034">
    <property type="term" value="F:telomerase RNA binding"/>
    <property type="evidence" value="ECO:0007669"/>
    <property type="project" value="TreeGrafter"/>
</dbReference>
<dbReference type="InterPro" id="IPR003545">
    <property type="entry name" value="Telomerase_RT"/>
</dbReference>